<evidence type="ECO:0000256" key="1">
    <source>
        <dbReference type="ARBA" id="ARBA00022723"/>
    </source>
</evidence>
<dbReference type="GO" id="GO:0005737">
    <property type="term" value="C:cytoplasm"/>
    <property type="evidence" value="ECO:0007669"/>
    <property type="project" value="TreeGrafter"/>
</dbReference>
<dbReference type="Proteomes" id="UP000702964">
    <property type="component" value="Unassembled WGS sequence"/>
</dbReference>
<dbReference type="PANTHER" id="PTHR45953">
    <property type="entry name" value="IDURONATE 2-SULFATASE"/>
    <property type="match status" value="1"/>
</dbReference>
<feature type="domain" description="Sulfatase N-terminal" evidence="3">
    <location>
        <begin position="325"/>
        <end position="667"/>
    </location>
</feature>
<dbReference type="Pfam" id="PF00884">
    <property type="entry name" value="Sulfatase"/>
    <property type="match status" value="2"/>
</dbReference>
<name>A0A8J4SI65_9STRA</name>
<evidence type="ECO:0000259" key="3">
    <source>
        <dbReference type="Pfam" id="PF00884"/>
    </source>
</evidence>
<protein>
    <recommendedName>
        <fullName evidence="3">Sulfatase N-terminal domain-containing protein</fullName>
    </recommendedName>
</protein>
<dbReference type="InterPro" id="IPR000917">
    <property type="entry name" value="Sulfatase_N"/>
</dbReference>
<dbReference type="GO" id="GO:0046872">
    <property type="term" value="F:metal ion binding"/>
    <property type="evidence" value="ECO:0007669"/>
    <property type="project" value="UniProtKB-KW"/>
</dbReference>
<comment type="caution">
    <text evidence="4">The sequence shown here is derived from an EMBL/GenBank/DDBJ whole genome shotgun (WGS) entry which is preliminary data.</text>
</comment>
<evidence type="ECO:0000313" key="4">
    <source>
        <dbReference type="EMBL" id="KAF4323104.1"/>
    </source>
</evidence>
<feature type="domain" description="Sulfatase N-terminal" evidence="3">
    <location>
        <begin position="17"/>
        <end position="289"/>
    </location>
</feature>
<dbReference type="Gene3D" id="3.40.720.10">
    <property type="entry name" value="Alkaline Phosphatase, subunit A"/>
    <property type="match status" value="2"/>
</dbReference>
<organism evidence="4 5">
    <name type="scientific">Phytophthora kernoviae 00238/432</name>
    <dbReference type="NCBI Taxonomy" id="1284355"/>
    <lineage>
        <taxon>Eukaryota</taxon>
        <taxon>Sar</taxon>
        <taxon>Stramenopiles</taxon>
        <taxon>Oomycota</taxon>
        <taxon>Peronosporomycetes</taxon>
        <taxon>Peronosporales</taxon>
        <taxon>Peronosporaceae</taxon>
        <taxon>Phytophthora</taxon>
    </lineage>
</organism>
<reference evidence="4" key="1">
    <citation type="journal article" date="2015" name="Genom Data">
        <title>Draft genome sequences of Phytophthora kernoviae and Phytophthora ramorum lineage EU2 from Scotland.</title>
        <authorList>
            <person name="Sambles C."/>
            <person name="Schlenzig A."/>
            <person name="O'Neill P."/>
            <person name="Grant M."/>
            <person name="Studholme D.J."/>
        </authorList>
    </citation>
    <scope>NUCLEOTIDE SEQUENCE</scope>
    <source>
        <strain evidence="4">00238/432</strain>
    </source>
</reference>
<sequence>MTDEQRFDTLGAVNSAQQGYYTAVLGKQHFGDSLIDQGYDHADIIDLHGPGDWDIEGESETSYMKYLKAAGFTRTSQLSERVNRYSQRWIAETKYHIDDYIGELGKSWLRHQRPEGQPWYCCLSFPGPHMPFDGAGLPQETDYRLEDIDLPLTAESDLVSKPPHFREQLVTGQGNPGGAQANEMTKQELRETRLSYYANMSLIDQKIGEVITLLKATGEYDNTLILFTSDHGEYMGDFGMMGKGQYLSEVLMRVPFIVKPPVSGFTGRTEEAFVSNLDIAATCLSAAGAQVPGNMDSVDLSPFWEPGAEKPVKDTVYLEAGDLRAQRNDTFSCINPEVHTPHLDALIQDSVFFSNARSANPSCVPSRAAIMTGKFPSECQCPSYITQLPADETTFMTRLQEAGYHTAVVGKQHFAGSQIRRGFDDEMIIDGHGAFAENHYIQPYLDFLEQNGIDRKSVYTREFISGGRWNVDTKYHLDDFLGELGKTWLGKKLQEKPDADAKPWFFTLSFSGPHHPYDLEGTKYADRYELDGLLSPDTTYEQLDKKPPQFKGMDSYAKIYLKDFTEEQFKKTKRSYYANITLMDQKIGEVLQMLKDHDMYEDTLIIYTSDHGDFMGDFGMVEKLQCLTDSLMRVPLFVKPPIKGFKGVEIADEVLNIDIAATCLEAAEAQVPEELSGFSYNGYWDHAKEVKVRDAVYMEAGAIKGCIYNGIKTVHYMDRDYGELYDLKQDPKETNNLWDDPSYQQHKLEGTRIILNHMYRAIPKWNIPWNIGTPEI</sequence>
<dbReference type="EMBL" id="AOFI03000051">
    <property type="protein sequence ID" value="KAF4323104.1"/>
    <property type="molecule type" value="Genomic_DNA"/>
</dbReference>
<accession>A0A8J4SI65</accession>
<reference evidence="4" key="2">
    <citation type="submission" date="2020-02" db="EMBL/GenBank/DDBJ databases">
        <authorList>
            <person name="Studholme D.J."/>
        </authorList>
    </citation>
    <scope>NUCLEOTIDE SEQUENCE</scope>
    <source>
        <strain evidence="4">00238/432</strain>
    </source>
</reference>
<keyword evidence="1" id="KW-0479">Metal-binding</keyword>
<dbReference type="InterPro" id="IPR017850">
    <property type="entry name" value="Alkaline_phosphatase_core_sf"/>
</dbReference>
<gene>
    <name evidence="4" type="ORF">G195_003892</name>
</gene>
<proteinExistence type="predicted"/>
<keyword evidence="2" id="KW-0378">Hydrolase</keyword>
<evidence type="ECO:0000256" key="2">
    <source>
        <dbReference type="ARBA" id="ARBA00022801"/>
    </source>
</evidence>
<dbReference type="PANTHER" id="PTHR45953:SF1">
    <property type="entry name" value="IDURONATE 2-SULFATASE"/>
    <property type="match status" value="1"/>
</dbReference>
<dbReference type="AlphaFoldDB" id="A0A8J4SI65"/>
<dbReference type="SUPFAM" id="SSF53649">
    <property type="entry name" value="Alkaline phosphatase-like"/>
    <property type="match status" value="2"/>
</dbReference>
<dbReference type="GO" id="GO:0008484">
    <property type="term" value="F:sulfuric ester hydrolase activity"/>
    <property type="evidence" value="ECO:0007669"/>
    <property type="project" value="TreeGrafter"/>
</dbReference>
<evidence type="ECO:0000313" key="5">
    <source>
        <dbReference type="Proteomes" id="UP000702964"/>
    </source>
</evidence>